<evidence type="ECO:0000313" key="2">
    <source>
        <dbReference type="EMBL" id="OQP80127.1"/>
    </source>
</evidence>
<accession>A0A1V9HBA6</accession>
<dbReference type="GeneID" id="93993512"/>
<dbReference type="PANTHER" id="PTHR43236:SF1">
    <property type="entry name" value="BLL7220 PROTEIN"/>
    <property type="match status" value="1"/>
</dbReference>
<feature type="domain" description="IrrE N-terminal-like" evidence="1">
    <location>
        <begin position="148"/>
        <end position="247"/>
    </location>
</feature>
<dbReference type="Pfam" id="PF06114">
    <property type="entry name" value="Peptidase_M78"/>
    <property type="match status" value="1"/>
</dbReference>
<dbReference type="InterPro" id="IPR010359">
    <property type="entry name" value="IrrE_HExxH"/>
</dbReference>
<reference evidence="2 3" key="1">
    <citation type="journal article" date="2016" name="Plant Pathol.">
        <title>Genetic characterization of strains named as Xanthomonas axonopodis pv. dieffenbachiae leads to a taxonomic revision of the X. axonopodis species complex.</title>
        <authorList>
            <person name="Constantin E.C."/>
            <person name="Cleenwerck I."/>
            <person name="Maes M."/>
            <person name="Baeyen S."/>
            <person name="Van Malderghem C."/>
            <person name="De Vos P."/>
            <person name="Cottyn B."/>
        </authorList>
    </citation>
    <scope>NUCLEOTIDE SEQUENCE [LARGE SCALE GENOMIC DNA]</scope>
    <source>
        <strain evidence="2 3">LMG 25940</strain>
    </source>
</reference>
<evidence type="ECO:0000313" key="3">
    <source>
        <dbReference type="Proteomes" id="UP000050546"/>
    </source>
</evidence>
<proteinExistence type="predicted"/>
<sequence length="343" mass="37887">MNKNTPTVTVKSAYDALCAAGFPKSFVARLLPEWWDNALFKTSTGAIQFASILKQRLGLDVRFAESGELEVVAKSKPVRYKKRVATQESELHVCASLAMALGRLARFCMDEPSDYLPKDPTKLAKQIQIKSGANAITFSVLLEFCWAQGVPVLFLKDLPRGSKRVTGMALQIDGNPVIVLGYQSDQNARQLFVLAHELAHLCLGHVASSGVLVDEGMDPITDAIERDAYRTEDAEERQADQFALCLLRNGHSRLSIENSGPVSAAQLANLAVKRGKELGVDPGHIILSYGREHDDWMLATTALGYFPDQSDATKQIKRQFMAHCQVDRLSDDNRTYLLSMQGF</sequence>
<dbReference type="Gene3D" id="1.10.10.2910">
    <property type="match status" value="1"/>
</dbReference>
<dbReference type="Proteomes" id="UP000050546">
    <property type="component" value="Unassembled WGS sequence"/>
</dbReference>
<dbReference type="AlphaFoldDB" id="A0A1V9HBA6"/>
<protein>
    <recommendedName>
        <fullName evidence="1">IrrE N-terminal-like domain-containing protein</fullName>
    </recommendedName>
</protein>
<dbReference type="EMBL" id="JPYI02000047">
    <property type="protein sequence ID" value="OQP80127.1"/>
    <property type="molecule type" value="Genomic_DNA"/>
</dbReference>
<name>A0A1V9HBA6_9XANT</name>
<comment type="caution">
    <text evidence="2">The sequence shown here is derived from an EMBL/GenBank/DDBJ whole genome shotgun (WGS) entry which is preliminary data.</text>
</comment>
<dbReference type="PANTHER" id="PTHR43236">
    <property type="entry name" value="ANTITOXIN HIGA1"/>
    <property type="match status" value="1"/>
</dbReference>
<organism evidence="2 3">
    <name type="scientific">Xanthomonas phaseoli pv. dieffenbachiae</name>
    <dbReference type="NCBI Taxonomy" id="92828"/>
    <lineage>
        <taxon>Bacteria</taxon>
        <taxon>Pseudomonadati</taxon>
        <taxon>Pseudomonadota</taxon>
        <taxon>Gammaproteobacteria</taxon>
        <taxon>Lysobacterales</taxon>
        <taxon>Lysobacteraceae</taxon>
        <taxon>Xanthomonas</taxon>
    </lineage>
</organism>
<dbReference type="STRING" id="1437877.GCA_001564415_00032"/>
<dbReference type="RefSeq" id="WP_057678546.1">
    <property type="nucleotide sequence ID" value="NZ_CP041380.1"/>
</dbReference>
<dbReference type="InterPro" id="IPR052345">
    <property type="entry name" value="Rad_response_metalloprotease"/>
</dbReference>
<reference evidence="2 3" key="2">
    <citation type="journal article" date="2017" name="Plant Pathol.">
        <title>Pathogenicity and virulence gene content of Xanthomonas strains infecting Araceae, formerly known as Xanthomonas axonopodis pv. dieffenbachiae.</title>
        <authorList>
            <person name="Constantin E.C."/>
            <person name="Haegeman A."/>
            <person name="Van Vaerenbergh J."/>
            <person name="Baeyen S."/>
            <person name="Van Malderghem C."/>
            <person name="Maes M."/>
            <person name="Cottyn B."/>
        </authorList>
    </citation>
    <scope>NUCLEOTIDE SEQUENCE [LARGE SCALE GENOMIC DNA]</scope>
    <source>
        <strain evidence="2 3">LMG 25940</strain>
    </source>
</reference>
<evidence type="ECO:0000259" key="1">
    <source>
        <dbReference type="Pfam" id="PF06114"/>
    </source>
</evidence>
<gene>
    <name evidence="2" type="ORF">IM53_008630</name>
</gene>